<dbReference type="CDD" id="cd06261">
    <property type="entry name" value="TM_PBP2"/>
    <property type="match status" value="2"/>
</dbReference>
<dbReference type="eggNOG" id="COG1178">
    <property type="taxonomic scope" value="Bacteria"/>
</dbReference>
<evidence type="ECO:0000313" key="9">
    <source>
        <dbReference type="EMBL" id="KKJ01651.1"/>
    </source>
</evidence>
<evidence type="ECO:0000256" key="2">
    <source>
        <dbReference type="ARBA" id="ARBA00022448"/>
    </source>
</evidence>
<dbReference type="Gene3D" id="1.10.3720.10">
    <property type="entry name" value="MetI-like"/>
    <property type="match status" value="2"/>
</dbReference>
<accession>A0A0M2PYX7</accession>
<keyword evidence="5 7" id="KW-1133">Transmembrane helix</keyword>
<feature type="transmembrane region" description="Helical" evidence="7">
    <location>
        <begin position="59"/>
        <end position="86"/>
    </location>
</feature>
<feature type="transmembrane region" description="Helical" evidence="7">
    <location>
        <begin position="374"/>
        <end position="398"/>
    </location>
</feature>
<dbReference type="InterPro" id="IPR035906">
    <property type="entry name" value="MetI-like_sf"/>
</dbReference>
<evidence type="ECO:0000256" key="5">
    <source>
        <dbReference type="ARBA" id="ARBA00022989"/>
    </source>
</evidence>
<evidence type="ECO:0000256" key="6">
    <source>
        <dbReference type="ARBA" id="ARBA00023136"/>
    </source>
</evidence>
<dbReference type="PROSITE" id="PS50928">
    <property type="entry name" value="ABC_TM1"/>
    <property type="match status" value="2"/>
</dbReference>
<feature type="transmembrane region" description="Helical" evidence="7">
    <location>
        <begin position="12"/>
        <end position="39"/>
    </location>
</feature>
<protein>
    <submittedName>
        <fullName evidence="9">Iron ABC transporter permease</fullName>
    </submittedName>
</protein>
<sequence>MGRSGRIPALRIPWNPWAIAISAIALLIATPMLVVFSSVLTNQGEIWGHLVTTVLPRYLGNSLGLALGVSGGVLLLGVSTGWLVTLCRFPGRWLFEWALLLPLAAPAYILAYVYTDFLEYYGPVQMTLRQWFGWETMHDYWFPPVRSLGGAIVMFSLTLYPYVYLLARVAFLEQSRRTLEASRNLGCGPWRSFWVVALPLARPSIMAGLALALMETLNDYGTVKFFGVDTFTTGIYRTWFGIGERQGAAQLSAVLLVFILLLISGEQWFRRQARYYQSKTLAEAEGGYGLGGMRAIAAIVTCSLPVALGLLLPGGLLLQMTLANLDKSFDATYWHLTSNSLILATVTAGVGVLLALVMAYGLRLSPNWVVTSGVRLAAMGYAIPGAVIAVGLLVPLGWIDRTLNTTLQAQFGFSPGLLLSGTAIALVLGYLVRFLAVAFNTVESSLTRISPSLDDASRSLGQTPLGTLWRVHFPLLRGGLLTAVMLVFVDVMKELPATLVMRPLNFDTLAVQTFRYAADELPDRAAAPALTIVLVGLLPVILLSWQVAKSRRSRSGSA</sequence>
<evidence type="ECO:0000259" key="8">
    <source>
        <dbReference type="PROSITE" id="PS50928"/>
    </source>
</evidence>
<dbReference type="GO" id="GO:0055085">
    <property type="term" value="P:transmembrane transport"/>
    <property type="evidence" value="ECO:0007669"/>
    <property type="project" value="InterPro"/>
</dbReference>
<feature type="transmembrane region" description="Helical" evidence="7">
    <location>
        <begin position="148"/>
        <end position="171"/>
    </location>
</feature>
<dbReference type="PANTHER" id="PTHR30183:SF2">
    <property type="entry name" value="IRON UTILIZATION PROTEIN"/>
    <property type="match status" value="1"/>
</dbReference>
<name>A0A0M2PYX7_PROHO</name>
<feature type="transmembrane region" description="Helical" evidence="7">
    <location>
        <begin position="93"/>
        <end position="114"/>
    </location>
</feature>
<feature type="transmembrane region" description="Helical" evidence="7">
    <location>
        <begin position="418"/>
        <end position="439"/>
    </location>
</feature>
<feature type="transmembrane region" description="Helical" evidence="7">
    <location>
        <begin position="525"/>
        <end position="545"/>
    </location>
</feature>
<keyword evidence="4 7" id="KW-0812">Transmembrane</keyword>
<feature type="transmembrane region" description="Helical" evidence="7">
    <location>
        <begin position="248"/>
        <end position="269"/>
    </location>
</feature>
<comment type="similarity">
    <text evidence="7">Belongs to the binding-protein-dependent transport system permease family.</text>
</comment>
<dbReference type="Proteomes" id="UP000034681">
    <property type="component" value="Unassembled WGS sequence"/>
</dbReference>
<dbReference type="PANTHER" id="PTHR30183">
    <property type="entry name" value="MOLYBDENUM TRANSPORT SYSTEM PERMEASE PROTEIN MODB"/>
    <property type="match status" value="1"/>
</dbReference>
<feature type="transmembrane region" description="Helical" evidence="7">
    <location>
        <begin position="475"/>
        <end position="492"/>
    </location>
</feature>
<dbReference type="FunFam" id="1.10.3720.10:FF:000088">
    <property type="entry name" value="Iron(III) ABC transporter, permease protein"/>
    <property type="match status" value="1"/>
</dbReference>
<dbReference type="STRING" id="317619.GCA_000332315_03554"/>
<feature type="domain" description="ABC transmembrane type-1" evidence="8">
    <location>
        <begin position="337"/>
        <end position="543"/>
    </location>
</feature>
<organism evidence="9 10">
    <name type="scientific">Prochlorothrix hollandica PCC 9006 = CALU 1027</name>
    <dbReference type="NCBI Taxonomy" id="317619"/>
    <lineage>
        <taxon>Bacteria</taxon>
        <taxon>Bacillati</taxon>
        <taxon>Cyanobacteriota</taxon>
        <taxon>Cyanophyceae</taxon>
        <taxon>Prochlorotrichales</taxon>
        <taxon>Prochlorotrichaceae</taxon>
        <taxon>Prochlorothrix</taxon>
    </lineage>
</organism>
<dbReference type="GO" id="GO:0005886">
    <property type="term" value="C:plasma membrane"/>
    <property type="evidence" value="ECO:0007669"/>
    <property type="project" value="UniProtKB-SubCell"/>
</dbReference>
<feature type="transmembrane region" description="Helical" evidence="7">
    <location>
        <begin position="340"/>
        <end position="362"/>
    </location>
</feature>
<keyword evidence="2 7" id="KW-0813">Transport</keyword>
<keyword evidence="3" id="KW-1003">Cell membrane</keyword>
<evidence type="ECO:0000256" key="1">
    <source>
        <dbReference type="ARBA" id="ARBA00004651"/>
    </source>
</evidence>
<evidence type="ECO:0000256" key="4">
    <source>
        <dbReference type="ARBA" id="ARBA00022692"/>
    </source>
</evidence>
<reference evidence="9" key="1">
    <citation type="submission" date="2012-04" db="EMBL/GenBank/DDBJ databases">
        <authorList>
            <person name="Borisov I.G."/>
            <person name="Ivanikova N.V."/>
            <person name="Pinevich A.V."/>
        </authorList>
    </citation>
    <scope>NUCLEOTIDE SEQUENCE [LARGE SCALE GENOMIC DNA]</scope>
    <source>
        <strain evidence="9">CALU 1027</strain>
    </source>
</reference>
<keyword evidence="6 7" id="KW-0472">Membrane</keyword>
<dbReference type="Pfam" id="PF00528">
    <property type="entry name" value="BPD_transp_1"/>
    <property type="match status" value="2"/>
</dbReference>
<dbReference type="AlphaFoldDB" id="A0A0M2PYX7"/>
<evidence type="ECO:0000313" key="10">
    <source>
        <dbReference type="Proteomes" id="UP000034681"/>
    </source>
</evidence>
<dbReference type="SUPFAM" id="SSF161098">
    <property type="entry name" value="MetI-like"/>
    <property type="match status" value="2"/>
</dbReference>
<feature type="domain" description="ABC transmembrane type-1" evidence="8">
    <location>
        <begin position="59"/>
        <end position="267"/>
    </location>
</feature>
<keyword evidence="10" id="KW-1185">Reference proteome</keyword>
<dbReference type="InterPro" id="IPR000515">
    <property type="entry name" value="MetI-like"/>
</dbReference>
<evidence type="ECO:0000256" key="7">
    <source>
        <dbReference type="RuleBase" id="RU363032"/>
    </source>
</evidence>
<proteinExistence type="inferred from homology"/>
<feature type="transmembrane region" description="Helical" evidence="7">
    <location>
        <begin position="192"/>
        <end position="214"/>
    </location>
</feature>
<dbReference type="EMBL" id="AJTX02000002">
    <property type="protein sequence ID" value="KKJ01651.1"/>
    <property type="molecule type" value="Genomic_DNA"/>
</dbReference>
<gene>
    <name evidence="9" type="ORF">PROH_01900</name>
</gene>
<evidence type="ECO:0000256" key="3">
    <source>
        <dbReference type="ARBA" id="ARBA00022475"/>
    </source>
</evidence>
<feature type="transmembrane region" description="Helical" evidence="7">
    <location>
        <begin position="295"/>
        <end position="320"/>
    </location>
</feature>
<comment type="subcellular location">
    <subcellularLocation>
        <location evidence="1 7">Cell membrane</location>
        <topology evidence="1 7">Multi-pass membrane protein</topology>
    </subcellularLocation>
</comment>
<comment type="caution">
    <text evidence="9">The sequence shown here is derived from an EMBL/GenBank/DDBJ whole genome shotgun (WGS) entry which is preliminary data.</text>
</comment>